<feature type="coiled-coil region" evidence="1">
    <location>
        <begin position="339"/>
        <end position="366"/>
    </location>
</feature>
<keyword evidence="3" id="KW-1185">Reference proteome</keyword>
<protein>
    <submittedName>
        <fullName evidence="2">Uncharacterized protein</fullName>
    </submittedName>
</protein>
<reference evidence="2 3" key="1">
    <citation type="journal article" date="2016" name="Genome Announc.">
        <title>Draft Whole-Genome Sequence of Trichoderma gamsii T6085, a Promising Biocontrol Agent of Fusarium Head Blight on Wheat.</title>
        <authorList>
            <person name="Baroncelli R."/>
            <person name="Zapparata A."/>
            <person name="Piaggeschi G."/>
            <person name="Sarrocco S."/>
            <person name="Vannacci G."/>
        </authorList>
    </citation>
    <scope>NUCLEOTIDE SEQUENCE [LARGE SCALE GENOMIC DNA]</scope>
    <source>
        <strain evidence="2 3">T6085</strain>
    </source>
</reference>
<evidence type="ECO:0000256" key="1">
    <source>
        <dbReference type="SAM" id="Coils"/>
    </source>
</evidence>
<proteinExistence type="predicted"/>
<organism evidence="2 3">
    <name type="scientific">Trichoderma gamsii</name>
    <dbReference type="NCBI Taxonomy" id="398673"/>
    <lineage>
        <taxon>Eukaryota</taxon>
        <taxon>Fungi</taxon>
        <taxon>Dikarya</taxon>
        <taxon>Ascomycota</taxon>
        <taxon>Pezizomycotina</taxon>
        <taxon>Sordariomycetes</taxon>
        <taxon>Hypocreomycetidae</taxon>
        <taxon>Hypocreales</taxon>
        <taxon>Hypocreaceae</taxon>
        <taxon>Trichoderma</taxon>
    </lineage>
</organism>
<evidence type="ECO:0000313" key="2">
    <source>
        <dbReference type="EMBL" id="PON22676.1"/>
    </source>
</evidence>
<dbReference type="AlphaFoldDB" id="A0A2P4ZEH1"/>
<dbReference type="RefSeq" id="XP_024404920.1">
    <property type="nucleotide sequence ID" value="XM_024550312.1"/>
</dbReference>
<dbReference type="EMBL" id="JPDN02000035">
    <property type="protein sequence ID" value="PON22676.1"/>
    <property type="molecule type" value="Genomic_DNA"/>
</dbReference>
<name>A0A2P4ZEH1_9HYPO</name>
<comment type="caution">
    <text evidence="2">The sequence shown here is derived from an EMBL/GenBank/DDBJ whole genome shotgun (WGS) entry which is preliminary data.</text>
</comment>
<dbReference type="GeneID" id="36347766"/>
<accession>A0A2P4ZEH1</accession>
<sequence>MAHDGAYHHFEEDDPMQQSVFMSDSLEIPITDPPLYRCAEQTEPTGDSIQIETQIGISTVTWEDASNHVQSENGLDLDIFLDTPASMALFRLHGDLQLTHKHIVTSRQPVYLFVYPEDIESINFEAATETAPFDTLRFKLRRNPYLVAPRDSVLPPNSSDIPLHRSIQALATATEINVRIDSSGTNLLSQADLGKIAAAFSPNHKMLIDARRANLDALYAHESGEVLNLGKPAKSLEVFYSSSNDADFAEDATTARVRIPSIPEDIMTRFGTINNGLNSLCKLLDGMNTRLQRLEKMTAAALDAEYNPLLHGPEETAQMLDEVSRLVDQGIVEFKTECEEVAKETLSELRNEFDTMSAQLRGETAKKS</sequence>
<dbReference type="Proteomes" id="UP000054821">
    <property type="component" value="Unassembled WGS sequence"/>
</dbReference>
<evidence type="ECO:0000313" key="3">
    <source>
        <dbReference type="Proteomes" id="UP000054821"/>
    </source>
</evidence>
<keyword evidence="1" id="KW-0175">Coiled coil</keyword>
<gene>
    <name evidence="2" type="ORF">TGAM01_v208362</name>
</gene>